<dbReference type="PANTHER" id="PTHR22997:SF6">
    <property type="entry name" value="PIH1 DOMAIN-CONTAINING PROTEIN 2"/>
    <property type="match status" value="1"/>
</dbReference>
<evidence type="ECO:0000256" key="1">
    <source>
        <dbReference type="ARBA" id="ARBA00008511"/>
    </source>
</evidence>
<feature type="compositionally biased region" description="Polar residues" evidence="2">
    <location>
        <begin position="248"/>
        <end position="257"/>
    </location>
</feature>
<comment type="similarity">
    <text evidence="1">Belongs to the PIH1 family.</text>
</comment>
<dbReference type="GO" id="GO:0006364">
    <property type="term" value="P:rRNA processing"/>
    <property type="evidence" value="ECO:0007669"/>
    <property type="project" value="TreeGrafter"/>
</dbReference>
<dbReference type="EMBL" id="JBAMIC010000007">
    <property type="protein sequence ID" value="KAK7105658.1"/>
    <property type="molecule type" value="Genomic_DNA"/>
</dbReference>
<dbReference type="GO" id="GO:0097255">
    <property type="term" value="C:R2TP complex"/>
    <property type="evidence" value="ECO:0007669"/>
    <property type="project" value="TreeGrafter"/>
</dbReference>
<dbReference type="InterPro" id="IPR012981">
    <property type="entry name" value="PIH1_N"/>
</dbReference>
<feature type="region of interest" description="Disordered" evidence="2">
    <location>
        <begin position="197"/>
        <end position="262"/>
    </location>
</feature>
<dbReference type="InterPro" id="IPR050734">
    <property type="entry name" value="PIH1/Kintoun_subfamily"/>
</dbReference>
<dbReference type="PANTHER" id="PTHR22997">
    <property type="entry name" value="PIH1 DOMAIN-CONTAINING PROTEIN 1"/>
    <property type="match status" value="1"/>
</dbReference>
<evidence type="ECO:0000256" key="2">
    <source>
        <dbReference type="SAM" id="MobiDB-lite"/>
    </source>
</evidence>
<dbReference type="GO" id="GO:0000492">
    <property type="term" value="P:box C/D snoRNP assembly"/>
    <property type="evidence" value="ECO:0007669"/>
    <property type="project" value="TreeGrafter"/>
</dbReference>
<reference evidence="4 5" key="1">
    <citation type="submission" date="2024-02" db="EMBL/GenBank/DDBJ databases">
        <title>Chromosome-scale genome assembly of the rough periwinkle Littorina saxatilis.</title>
        <authorList>
            <person name="De Jode A."/>
            <person name="Faria R."/>
            <person name="Formenti G."/>
            <person name="Sims Y."/>
            <person name="Smith T.P."/>
            <person name="Tracey A."/>
            <person name="Wood J.M.D."/>
            <person name="Zagrodzka Z.B."/>
            <person name="Johannesson K."/>
            <person name="Butlin R.K."/>
            <person name="Leder E.H."/>
        </authorList>
    </citation>
    <scope>NUCLEOTIDE SEQUENCE [LARGE SCALE GENOMIC DNA]</scope>
    <source>
        <strain evidence="4">Snail1</strain>
        <tissue evidence="4">Muscle</tissue>
    </source>
</reference>
<name>A0AAN9BI91_9CAEN</name>
<dbReference type="GO" id="GO:1990904">
    <property type="term" value="C:ribonucleoprotein complex"/>
    <property type="evidence" value="ECO:0007669"/>
    <property type="project" value="TreeGrafter"/>
</dbReference>
<feature type="region of interest" description="Disordered" evidence="2">
    <location>
        <begin position="1"/>
        <end position="25"/>
    </location>
</feature>
<dbReference type="GO" id="GO:0005737">
    <property type="term" value="C:cytoplasm"/>
    <property type="evidence" value="ECO:0007669"/>
    <property type="project" value="TreeGrafter"/>
</dbReference>
<organism evidence="4 5">
    <name type="scientific">Littorina saxatilis</name>
    <dbReference type="NCBI Taxonomy" id="31220"/>
    <lineage>
        <taxon>Eukaryota</taxon>
        <taxon>Metazoa</taxon>
        <taxon>Spiralia</taxon>
        <taxon>Lophotrochozoa</taxon>
        <taxon>Mollusca</taxon>
        <taxon>Gastropoda</taxon>
        <taxon>Caenogastropoda</taxon>
        <taxon>Littorinimorpha</taxon>
        <taxon>Littorinoidea</taxon>
        <taxon>Littorinidae</taxon>
        <taxon>Littorina</taxon>
    </lineage>
</organism>
<gene>
    <name evidence="4" type="ORF">V1264_017011</name>
</gene>
<evidence type="ECO:0000313" key="4">
    <source>
        <dbReference type="EMBL" id="KAK7105658.1"/>
    </source>
</evidence>
<feature type="domain" description="PIH1 N-terminal" evidence="3">
    <location>
        <begin position="49"/>
        <end position="182"/>
    </location>
</feature>
<keyword evidence="5" id="KW-1185">Reference proteome</keyword>
<evidence type="ECO:0000313" key="5">
    <source>
        <dbReference type="Proteomes" id="UP001374579"/>
    </source>
</evidence>
<proteinExistence type="inferred from homology"/>
<dbReference type="AlphaFoldDB" id="A0AAN9BI91"/>
<protein>
    <recommendedName>
        <fullName evidence="3">PIH1 N-terminal domain-containing protein</fullName>
    </recommendedName>
</protein>
<dbReference type="Pfam" id="PF08190">
    <property type="entry name" value="PIH1"/>
    <property type="match status" value="1"/>
</dbReference>
<feature type="compositionally biased region" description="Polar residues" evidence="2">
    <location>
        <begin position="220"/>
        <end position="238"/>
    </location>
</feature>
<accession>A0AAN9BI91</accession>
<sequence length="414" mass="45975">MDALRALQSMGMGAEAGSPEGDKLLQQAEQLWSMLDDMADKDPDSYKRFIEKQRSEHEKLTAPPQPNMCLKTQFQGGGTIFVNIVEWSRMPKPQSATDNIPLFAAPLESFKEKKKETVSAITIAANPEVLEEYGNAAKNAEEKKDFISLTLDYVQHLCGKPVSRSYAILPDSTSFKGDLEQTQKFFKDSLKQALDTVKTSVTGNTPRGEPPANAGFPESMMSQLSSISVPSDKSSQPNERLEADPPITLSTSRSQKQSGKKKLIQELESVEKKLPEPKYRLEKSQSGDELVLRVELPGVAAVGECQLDISEVTVVPLIYFKPPKNCIKLHILTPSHIFSIDAVEMLGKLKRYPVYSIREATQAKKVASLLPWVASRSVSRHRSRTQYETPSFDIFQPERQVVLISLLGCCLLSA</sequence>
<comment type="caution">
    <text evidence="4">The sequence shown here is derived from an EMBL/GenBank/DDBJ whole genome shotgun (WGS) entry which is preliminary data.</text>
</comment>
<dbReference type="Proteomes" id="UP001374579">
    <property type="component" value="Unassembled WGS sequence"/>
</dbReference>
<evidence type="ECO:0000259" key="3">
    <source>
        <dbReference type="Pfam" id="PF08190"/>
    </source>
</evidence>